<feature type="domain" description="Glycosyltransferase 2-like" evidence="2">
    <location>
        <begin position="672"/>
        <end position="802"/>
    </location>
</feature>
<evidence type="ECO:0000313" key="4">
    <source>
        <dbReference type="Proteomes" id="UP000515680"/>
    </source>
</evidence>
<reference evidence="3 4" key="1">
    <citation type="submission" date="2019-12" db="EMBL/GenBank/DDBJ databases">
        <title>complete genome sequences of Pseudomonas putida str. WP8-W18-CRE-01 isolated from wastewater treatment plant effluent.</title>
        <authorList>
            <person name="Sekizuka T."/>
            <person name="Itokawa K."/>
            <person name="Yatsu K."/>
            <person name="Inamine Y."/>
            <person name="Kuroda M."/>
        </authorList>
    </citation>
    <scope>NUCLEOTIDE SEQUENCE [LARGE SCALE GENOMIC DNA]</scope>
    <source>
        <strain evidence="3 4">WP8-W18-CRE-01</strain>
    </source>
</reference>
<dbReference type="PANTHER" id="PTHR43685:SF2">
    <property type="entry name" value="GLYCOSYLTRANSFERASE 2-LIKE DOMAIN-CONTAINING PROTEIN"/>
    <property type="match status" value="1"/>
</dbReference>
<gene>
    <name evidence="3" type="ORF">WP8W18C01_16030</name>
</gene>
<dbReference type="AlphaFoldDB" id="A0A6S5TRJ6"/>
<name>A0A6S5TRJ6_PSEPU</name>
<dbReference type="InterPro" id="IPR050834">
    <property type="entry name" value="Glycosyltransf_2"/>
</dbReference>
<dbReference type="Gene3D" id="3.90.550.10">
    <property type="entry name" value="Spore Coat Polysaccharide Biosynthesis Protein SpsA, Chain A"/>
    <property type="match status" value="2"/>
</dbReference>
<proteinExistence type="predicted"/>
<keyword evidence="3" id="KW-0808">Transferase</keyword>
<dbReference type="InterPro" id="IPR029044">
    <property type="entry name" value="Nucleotide-diphossugar_trans"/>
</dbReference>
<sequence length="930" mass="102397">MSEQAVVEESLQRAVSVVLLGGNDPAYRARAASYYAELGCDWPLFETAPDQAWSGGVQRVLEQIDTPYVILAKDSDFLLPEALKAAVDWLQVHSSEQAALGYTLGYRPGDSVVTYYKVGDAYQGDVTDGALQRIYRFAECGQQAWRAVVRVEALRAALSSVPAELSGEGWLVGLSCALLLQGAFKVLERTAVVSECPMRAIEMAAREEALAYVTQVLVQWDHEQQSLWQDDQGFVILRQFIHATYGGDEQPLLFTSNWRSVVGDPERRFEPEQFVELPYYNGPLFRQLSGLEFLIHAWPVGRAHIDALEGTWVRQHDLLQVHPNDTEKSLQERYWQALALSLFDPVVCRRLADSLVGEEQDDQVNELSDWLARLERIKGVDLKAQLDATPSGQVLQAIADATPDATARKRILAHLAKRKEPQLALVVVDLEDDNAALQRTFDSILDCGVREFRLVVLKAGTLPAITTARDTLHFIKVTSTNVVSHLNQVVSQLPSEWMLLLQAGDQVTPGGLLRLRTELAEAPDCQAICGNEVQRDTEGRLISIVRPGADLDLLRSRPDLMSRHWLMRRETVLALGGYSETYRHSLEFDLLLRLVEAKGLGCLAHLDEYLVIGRVGSEAMLADAQATLNRHMTQLGYQGAISEGAGRRLHIDFRHASTPLVSILLVADDDLEQLKVSLASIVQRTRYPRYEVLVACEADASERLVAQLGTVSGVGTRVRLVMSEQSASYEALVNLAATHAQGDYLLSFASRCQVMTPAWIGSLLNQAQRPEVGIVGCQMYDIEGAISHAGYELLSDQSIHASWLGLPEDAMERALGLDVVRGAQAVSSHALMVRREVFEQCGGLASTAGADIELCQQVAQAGLLVLVAPDAKVLCPFVPELSDQARAHVVAHWAAAFNRRVAVDAPDGVDHSRSAMPGQVVQLEWLHALS</sequence>
<evidence type="ECO:0000256" key="1">
    <source>
        <dbReference type="ARBA" id="ARBA00022519"/>
    </source>
</evidence>
<dbReference type="EMBL" id="AP022227">
    <property type="protein sequence ID" value="BBT39262.1"/>
    <property type="molecule type" value="Genomic_DNA"/>
</dbReference>
<keyword evidence="1" id="KW-0997">Cell inner membrane</keyword>
<dbReference type="SUPFAM" id="SSF53448">
    <property type="entry name" value="Nucleotide-diphospho-sugar transferases"/>
    <property type="match status" value="2"/>
</dbReference>
<accession>A0A6S5TRJ6</accession>
<evidence type="ECO:0000313" key="3">
    <source>
        <dbReference type="EMBL" id="BBT39262.1"/>
    </source>
</evidence>
<protein>
    <submittedName>
        <fullName evidence="3">Glycosyl transferase family 2</fullName>
    </submittedName>
</protein>
<evidence type="ECO:0000259" key="2">
    <source>
        <dbReference type="Pfam" id="PF00535"/>
    </source>
</evidence>
<dbReference type="GO" id="GO:0016740">
    <property type="term" value="F:transferase activity"/>
    <property type="evidence" value="ECO:0007669"/>
    <property type="project" value="UniProtKB-KW"/>
</dbReference>
<dbReference type="InterPro" id="IPR001173">
    <property type="entry name" value="Glyco_trans_2-like"/>
</dbReference>
<dbReference type="Pfam" id="PF00535">
    <property type="entry name" value="Glycos_transf_2"/>
    <property type="match status" value="1"/>
</dbReference>
<dbReference type="PANTHER" id="PTHR43685">
    <property type="entry name" value="GLYCOSYLTRANSFERASE"/>
    <property type="match status" value="1"/>
</dbReference>
<dbReference type="Proteomes" id="UP000515680">
    <property type="component" value="Chromosome"/>
</dbReference>
<keyword evidence="1" id="KW-1003">Cell membrane</keyword>
<dbReference type="GO" id="GO:0044010">
    <property type="term" value="P:single-species biofilm formation"/>
    <property type="evidence" value="ECO:0007669"/>
    <property type="project" value="TreeGrafter"/>
</dbReference>
<keyword evidence="1" id="KW-0472">Membrane</keyword>
<organism evidence="3 4">
    <name type="scientific">Pseudomonas putida</name>
    <name type="common">Arthrobacter siderocapsulatus</name>
    <dbReference type="NCBI Taxonomy" id="303"/>
    <lineage>
        <taxon>Bacteria</taxon>
        <taxon>Pseudomonadati</taxon>
        <taxon>Pseudomonadota</taxon>
        <taxon>Gammaproteobacteria</taxon>
        <taxon>Pseudomonadales</taxon>
        <taxon>Pseudomonadaceae</taxon>
        <taxon>Pseudomonas</taxon>
    </lineage>
</organism>